<dbReference type="Proteomes" id="UP000325105">
    <property type="component" value="Unassembled WGS sequence"/>
</dbReference>
<evidence type="ECO:0000313" key="1">
    <source>
        <dbReference type="EMBL" id="TYP91336.1"/>
    </source>
</evidence>
<gene>
    <name evidence="1" type="ORF">BC792_12044</name>
</gene>
<proteinExistence type="predicted"/>
<sequence>MSGYGENVLFCLDMSENDQSVQKRPKCLKTTKMSKKGDTPDCKKGTQSVRGVYSECTEKVLKRYYRGTTEVPERY</sequence>
<keyword evidence="2" id="KW-1185">Reference proteome</keyword>
<name>A0A5S5D8F9_9SPHI</name>
<dbReference type="EMBL" id="VNHX01000020">
    <property type="protein sequence ID" value="TYP91336.1"/>
    <property type="molecule type" value="Genomic_DNA"/>
</dbReference>
<dbReference type="AlphaFoldDB" id="A0A5S5D8F9"/>
<protein>
    <submittedName>
        <fullName evidence="1">Uncharacterized protein</fullName>
    </submittedName>
</protein>
<evidence type="ECO:0000313" key="2">
    <source>
        <dbReference type="Proteomes" id="UP000325105"/>
    </source>
</evidence>
<comment type="caution">
    <text evidence="1">The sequence shown here is derived from an EMBL/GenBank/DDBJ whole genome shotgun (WGS) entry which is preliminary data.</text>
</comment>
<reference evidence="1 2" key="1">
    <citation type="submission" date="2019-07" db="EMBL/GenBank/DDBJ databases">
        <title>Genomic Encyclopedia of Archaeal and Bacterial Type Strains, Phase II (KMG-II): from individual species to whole genera.</title>
        <authorList>
            <person name="Goeker M."/>
        </authorList>
    </citation>
    <scope>NUCLEOTIDE SEQUENCE [LARGE SCALE GENOMIC DNA]</scope>
    <source>
        <strain evidence="1 2">DSM 18850</strain>
    </source>
</reference>
<organism evidence="1 2">
    <name type="scientific">Sphingobacterium allocomposti</name>
    <dbReference type="NCBI Taxonomy" id="415956"/>
    <lineage>
        <taxon>Bacteria</taxon>
        <taxon>Pseudomonadati</taxon>
        <taxon>Bacteroidota</taxon>
        <taxon>Sphingobacteriia</taxon>
        <taxon>Sphingobacteriales</taxon>
        <taxon>Sphingobacteriaceae</taxon>
        <taxon>Sphingobacterium</taxon>
    </lineage>
</organism>
<accession>A0A5S5D8F9</accession>